<dbReference type="GO" id="GO:0005737">
    <property type="term" value="C:cytoplasm"/>
    <property type="evidence" value="ECO:0007669"/>
    <property type="project" value="UniProtKB-SubCell"/>
</dbReference>
<dbReference type="GO" id="GO:0015937">
    <property type="term" value="P:coenzyme A biosynthetic process"/>
    <property type="evidence" value="ECO:0007669"/>
    <property type="project" value="UniProtKB-UniRule"/>
</dbReference>
<comment type="similarity">
    <text evidence="1 5">Belongs to the CoaE family.</text>
</comment>
<keyword evidence="5" id="KW-0963">Cytoplasm</keyword>
<evidence type="ECO:0000256" key="6">
    <source>
        <dbReference type="NCBIfam" id="TIGR00152"/>
    </source>
</evidence>
<evidence type="ECO:0000256" key="2">
    <source>
        <dbReference type="ARBA" id="ARBA00022741"/>
    </source>
</evidence>
<keyword evidence="8" id="KW-1185">Reference proteome</keyword>
<keyword evidence="2 5" id="KW-0547">Nucleotide-binding</keyword>
<dbReference type="CDD" id="cd02022">
    <property type="entry name" value="DPCK"/>
    <property type="match status" value="1"/>
</dbReference>
<proteinExistence type="inferred from homology"/>
<name>A0A8J6UGE5_9GAMM</name>
<keyword evidence="4 5" id="KW-0173">Coenzyme A biosynthesis</keyword>
<dbReference type="EMBL" id="JACXAF010000013">
    <property type="protein sequence ID" value="MBD1389971.1"/>
    <property type="molecule type" value="Genomic_DNA"/>
</dbReference>
<evidence type="ECO:0000256" key="1">
    <source>
        <dbReference type="ARBA" id="ARBA00009018"/>
    </source>
</evidence>
<dbReference type="UniPathway" id="UPA00241">
    <property type="reaction ID" value="UER00356"/>
</dbReference>
<dbReference type="Proteomes" id="UP000638014">
    <property type="component" value="Unassembled WGS sequence"/>
</dbReference>
<dbReference type="InterPro" id="IPR001977">
    <property type="entry name" value="Depp_CoAkinase"/>
</dbReference>
<protein>
    <recommendedName>
        <fullName evidence="5 6">Dephospho-CoA kinase</fullName>
        <ecNumber evidence="5 6">2.7.1.24</ecNumber>
    </recommendedName>
    <alternativeName>
        <fullName evidence="5">Dephosphocoenzyme A kinase</fullName>
    </alternativeName>
</protein>
<gene>
    <name evidence="5 7" type="primary">coaE</name>
    <name evidence="7" type="ORF">IC617_11075</name>
</gene>
<dbReference type="GO" id="GO:0005524">
    <property type="term" value="F:ATP binding"/>
    <property type="evidence" value="ECO:0007669"/>
    <property type="project" value="UniProtKB-UniRule"/>
</dbReference>
<dbReference type="RefSeq" id="WP_191145054.1">
    <property type="nucleotide sequence ID" value="NZ_JACXAF010000013.1"/>
</dbReference>
<comment type="subcellular location">
    <subcellularLocation>
        <location evidence="5">Cytoplasm</location>
    </subcellularLocation>
</comment>
<dbReference type="PROSITE" id="PS51219">
    <property type="entry name" value="DPCK"/>
    <property type="match status" value="1"/>
</dbReference>
<keyword evidence="5 7" id="KW-0418">Kinase</keyword>
<dbReference type="PANTHER" id="PTHR10695">
    <property type="entry name" value="DEPHOSPHO-COA KINASE-RELATED"/>
    <property type="match status" value="1"/>
</dbReference>
<comment type="pathway">
    <text evidence="5">Cofactor biosynthesis; coenzyme A biosynthesis; CoA from (R)-pantothenate: step 5/5.</text>
</comment>
<evidence type="ECO:0000256" key="3">
    <source>
        <dbReference type="ARBA" id="ARBA00022840"/>
    </source>
</evidence>
<reference evidence="7" key="1">
    <citation type="submission" date="2020-09" db="EMBL/GenBank/DDBJ databases">
        <title>A novel bacterium of genus Neiella, isolated from South China Sea.</title>
        <authorList>
            <person name="Huang H."/>
            <person name="Mo K."/>
            <person name="Hu Y."/>
        </authorList>
    </citation>
    <scope>NUCLEOTIDE SEQUENCE</scope>
    <source>
        <strain evidence="7">HB171785</strain>
    </source>
</reference>
<dbReference type="Gene3D" id="3.40.50.300">
    <property type="entry name" value="P-loop containing nucleotide triphosphate hydrolases"/>
    <property type="match status" value="1"/>
</dbReference>
<evidence type="ECO:0000313" key="8">
    <source>
        <dbReference type="Proteomes" id="UP000638014"/>
    </source>
</evidence>
<sequence>MSGFVVGLTGGIGSGKTTVANEFQRLGAGLVDADVIAREVVAKGSPALAQISAHFGPKVVDTTGELDRAALRALVFGNESERQWLNQLLHPLIRQQMIEQSHNQQAPYTILVVPLLIENQLQQLCQRIVVVDVPQSIQVERTVNRDQVSTEAAWAIIQRQASRWQRIRAADHIINNHRPFELVAKDVLHLHRHFLEFATQSYSN</sequence>
<evidence type="ECO:0000313" key="7">
    <source>
        <dbReference type="EMBL" id="MBD1389971.1"/>
    </source>
</evidence>
<dbReference type="NCBIfam" id="TIGR00152">
    <property type="entry name" value="dephospho-CoA kinase"/>
    <property type="match status" value="1"/>
</dbReference>
<organism evidence="7 8">
    <name type="scientific">Neiella litorisoli</name>
    <dbReference type="NCBI Taxonomy" id="2771431"/>
    <lineage>
        <taxon>Bacteria</taxon>
        <taxon>Pseudomonadati</taxon>
        <taxon>Pseudomonadota</taxon>
        <taxon>Gammaproteobacteria</taxon>
        <taxon>Alteromonadales</taxon>
        <taxon>Echinimonadaceae</taxon>
        <taxon>Neiella</taxon>
    </lineage>
</organism>
<comment type="catalytic activity">
    <reaction evidence="5">
        <text>3'-dephospho-CoA + ATP = ADP + CoA + H(+)</text>
        <dbReference type="Rhea" id="RHEA:18245"/>
        <dbReference type="ChEBI" id="CHEBI:15378"/>
        <dbReference type="ChEBI" id="CHEBI:30616"/>
        <dbReference type="ChEBI" id="CHEBI:57287"/>
        <dbReference type="ChEBI" id="CHEBI:57328"/>
        <dbReference type="ChEBI" id="CHEBI:456216"/>
        <dbReference type="EC" id="2.7.1.24"/>
    </reaction>
</comment>
<dbReference type="EC" id="2.7.1.24" evidence="5 6"/>
<dbReference type="InterPro" id="IPR027417">
    <property type="entry name" value="P-loop_NTPase"/>
</dbReference>
<dbReference type="PANTHER" id="PTHR10695:SF46">
    <property type="entry name" value="BIFUNCTIONAL COENZYME A SYNTHASE-RELATED"/>
    <property type="match status" value="1"/>
</dbReference>
<comment type="function">
    <text evidence="5">Catalyzes the phosphorylation of the 3'-hydroxyl group of dephosphocoenzyme A to form coenzyme A.</text>
</comment>
<feature type="binding site" evidence="5">
    <location>
        <begin position="13"/>
        <end position="18"/>
    </location>
    <ligand>
        <name>ATP</name>
        <dbReference type="ChEBI" id="CHEBI:30616"/>
    </ligand>
</feature>
<evidence type="ECO:0000256" key="5">
    <source>
        <dbReference type="HAMAP-Rule" id="MF_00376"/>
    </source>
</evidence>
<dbReference type="Pfam" id="PF01121">
    <property type="entry name" value="CoaE"/>
    <property type="match status" value="1"/>
</dbReference>
<dbReference type="SUPFAM" id="SSF52540">
    <property type="entry name" value="P-loop containing nucleoside triphosphate hydrolases"/>
    <property type="match status" value="1"/>
</dbReference>
<accession>A0A8J6UGE5</accession>
<comment type="caution">
    <text evidence="7">The sequence shown here is derived from an EMBL/GenBank/DDBJ whole genome shotgun (WGS) entry which is preliminary data.</text>
</comment>
<dbReference type="AlphaFoldDB" id="A0A8J6UGE5"/>
<dbReference type="GO" id="GO:0004140">
    <property type="term" value="F:dephospho-CoA kinase activity"/>
    <property type="evidence" value="ECO:0007669"/>
    <property type="project" value="UniProtKB-UniRule"/>
</dbReference>
<keyword evidence="3 5" id="KW-0067">ATP-binding</keyword>
<evidence type="ECO:0000256" key="4">
    <source>
        <dbReference type="ARBA" id="ARBA00022993"/>
    </source>
</evidence>
<keyword evidence="5 7" id="KW-0808">Transferase</keyword>
<dbReference type="HAMAP" id="MF_00376">
    <property type="entry name" value="Dephospho_CoA_kinase"/>
    <property type="match status" value="1"/>
</dbReference>